<feature type="compositionally biased region" description="Basic and acidic residues" evidence="1">
    <location>
        <begin position="727"/>
        <end position="742"/>
    </location>
</feature>
<dbReference type="InParanoid" id="A0A0G4ET22"/>
<dbReference type="STRING" id="1169540.A0A0G4ET22"/>
<feature type="compositionally biased region" description="Polar residues" evidence="1">
    <location>
        <begin position="89"/>
        <end position="102"/>
    </location>
</feature>
<evidence type="ECO:0008006" key="4">
    <source>
        <dbReference type="Google" id="ProtNLM"/>
    </source>
</evidence>
<feature type="region of interest" description="Disordered" evidence="1">
    <location>
        <begin position="890"/>
        <end position="926"/>
    </location>
</feature>
<dbReference type="PANTHER" id="PTHR48421:SF1">
    <property type="entry name" value="MYCBP-ASSOCIATED PROTEIN"/>
    <property type="match status" value="1"/>
</dbReference>
<name>A0A0G4ET22_VITBC</name>
<proteinExistence type="predicted"/>
<feature type="compositionally biased region" description="Acidic residues" evidence="1">
    <location>
        <begin position="1408"/>
        <end position="1448"/>
    </location>
</feature>
<protein>
    <recommendedName>
        <fullName evidence="4">Phosphoglycerate kinase</fullName>
    </recommendedName>
</protein>
<organism evidence="2 3">
    <name type="scientific">Vitrella brassicaformis (strain CCMP3155)</name>
    <dbReference type="NCBI Taxonomy" id="1169540"/>
    <lineage>
        <taxon>Eukaryota</taxon>
        <taxon>Sar</taxon>
        <taxon>Alveolata</taxon>
        <taxon>Colpodellida</taxon>
        <taxon>Vitrellaceae</taxon>
        <taxon>Vitrella</taxon>
    </lineage>
</organism>
<dbReference type="OMA" id="GCCEDER"/>
<feature type="region of interest" description="Disordered" evidence="1">
    <location>
        <begin position="1310"/>
        <end position="1347"/>
    </location>
</feature>
<feature type="region of interest" description="Disordered" evidence="1">
    <location>
        <begin position="1403"/>
        <end position="1470"/>
    </location>
</feature>
<feature type="compositionally biased region" description="Basic and acidic residues" evidence="1">
    <location>
        <begin position="1326"/>
        <end position="1339"/>
    </location>
</feature>
<reference evidence="2 3" key="1">
    <citation type="submission" date="2014-11" db="EMBL/GenBank/DDBJ databases">
        <authorList>
            <person name="Zhu J."/>
            <person name="Qi W."/>
            <person name="Song R."/>
        </authorList>
    </citation>
    <scope>NUCLEOTIDE SEQUENCE [LARGE SCALE GENOMIC DNA]</scope>
</reference>
<feature type="region of interest" description="Disordered" evidence="1">
    <location>
        <begin position="1"/>
        <end position="121"/>
    </location>
</feature>
<sequence length="1528" mass="170672">MHRRIVCVLKGGDKTEDLTSEEQHELKQQALERIKKQREQQQQQQHQEVDANAMEERPDQATADDQGIVPAEFEVPPMEAPDTRPPLASINTQEPPAATQPTKKPRRAARSKSHGARLDRLTVQERLDDTREQRVLERFKRANADWQGLRERLAQRLNVGIEDLAVSRAEEYREKIEVLELLDESIPVADKGGYSWFMSLRNNDSQLINVGNRFSGLTLEIKKEWSKVKELIRKPWLTELHTLRKASSHHPPPLTPLSYTAAKWINFEKTGRTSPTDAASSHHGIAGPKVQIKTWRENRYLVERLAKYGRRMEKLSPAAVAVDDHLTLYGVGLNPIAEEGVGEGVGSEYPQNGEGSPMTPSRMSRHFEEEIERGEIALKTYRPGGTVRGSLSQPEELVKGPNIQTFPQKLLFDTRIGKTTTQTVRLRNTGTCVLFYEWILLPHTRSVEVADGVLPAPPVEPQRFFCHHPKGSLLPGCDVATYFAFRSELPGMFQETYVLRTSPDVFSPPDPLEVRAIAHKADAFASDREELDRRVAQQQRVHGVEEVLEDVLRQAKTPPPPPPDMTDRTVQERVFEENASPLPLHYSPPRYDQLSAIYASTVAQQQEGQEAMMEWNGKVGSLWDIVAEIADGEAKRACEAAVMDSLIQSLSRPSMKGAFAAELPALLQECIEDIPATINAKREALGLDVLPFIGPPPDEHADEATQQEYQDALNRFLELRTQQPPTTDKKKKDTKDKKKAEAVDEAQDTQWLTETVEATLESISEALEQADNRSRIRAFEQSLSQHRHDLTDRLKHYRCRLSIDSPALSLPGSVVMLLVDLSVPFTHTQEAAQFFAAKKEGRRGKAEEEKDVEAVLDEISVDILKRRLAILPEMLEQGVQAVIVAAHLGPPPSFTPSTSNTDDTEAAEGEHDTEEEGTKRDWWMTGERPVSPAGGDSGVWSLKPFLGLVQDAVEGSAAVCEFIEHTEWMSDANYADTLREEPEGRVYLLENLTHIYEQHPHWQSSSPAHCRQIPLAYRQAFGRHLAAQLRPDCIINDDLSTAHQCLTASCLTWEPFHHFPLRVIGPSVRSEVVSIGEMVLGNVHRWREREEPPPPTCRVDYLRRFLQRDVGEVGERVQEVIDENQVRREKEMAHQCLPFLTIISGQPDASSQESSATHLVGQLRSLRDALDFSTAIFLCGDIAKCVAQHAYAVDWPSAAHADASEEDAEKEDIIKRAVVDLARMAVDRNVELTLPQDVSCEYTGKGEEGEGEESAAEEDKGEPAAEVPAYKVGEVRTFAVPPHSLEASSVPSGEEQQADVFALDEDAAAPADVEQPQQEQDNTAEDNNHEEGETQREAQEAAPPSLHPVVPARDEWVFRDVGPLTVQMLAAKMRKCRGVMWMGGGLGADDKATKKLIRYMEQLTHPEEEFELSEDEEEEAEEEEAEEEQEAEEEKEEGEEQGEGEEDRQQDAQQAATQETGAAPAQPEEPDVDLQLSCVIGKSILAHAVRFLRRSDGLTVMSAAAEGNLFGAPAGEWLPAFVAMDGRQ</sequence>
<evidence type="ECO:0000313" key="3">
    <source>
        <dbReference type="Proteomes" id="UP000041254"/>
    </source>
</evidence>
<dbReference type="VEuPathDB" id="CryptoDB:Vbra_13196"/>
<dbReference type="InterPro" id="IPR032707">
    <property type="entry name" value="MYCBPAP"/>
</dbReference>
<feature type="compositionally biased region" description="Acidic residues" evidence="1">
    <location>
        <begin position="902"/>
        <end position="915"/>
    </location>
</feature>
<dbReference type="Proteomes" id="UP000041254">
    <property type="component" value="Unassembled WGS sequence"/>
</dbReference>
<dbReference type="Gene3D" id="2.60.40.10">
    <property type="entry name" value="Immunoglobulins"/>
    <property type="match status" value="1"/>
</dbReference>
<evidence type="ECO:0000256" key="1">
    <source>
        <dbReference type="SAM" id="MobiDB-lite"/>
    </source>
</evidence>
<evidence type="ECO:0000313" key="2">
    <source>
        <dbReference type="EMBL" id="CEM01566.1"/>
    </source>
</evidence>
<dbReference type="InterPro" id="IPR013783">
    <property type="entry name" value="Ig-like_fold"/>
</dbReference>
<dbReference type="Pfam" id="PF14646">
    <property type="entry name" value="MYCBPAP"/>
    <property type="match status" value="1"/>
</dbReference>
<keyword evidence="3" id="KW-1185">Reference proteome</keyword>
<dbReference type="EMBL" id="CDMY01000305">
    <property type="protein sequence ID" value="CEM01566.1"/>
    <property type="molecule type" value="Genomic_DNA"/>
</dbReference>
<dbReference type="PANTHER" id="PTHR48421">
    <property type="entry name" value="MYCBP-ASSOCIATED PROTEIN"/>
    <property type="match status" value="1"/>
</dbReference>
<feature type="compositionally biased region" description="Basic and acidic residues" evidence="1">
    <location>
        <begin position="11"/>
        <end position="39"/>
    </location>
</feature>
<feature type="region of interest" description="Disordered" evidence="1">
    <location>
        <begin position="1241"/>
        <end position="1269"/>
    </location>
</feature>
<feature type="compositionally biased region" description="Low complexity" evidence="1">
    <location>
        <begin position="1451"/>
        <end position="1466"/>
    </location>
</feature>
<dbReference type="OrthoDB" id="10263316at2759"/>
<accession>A0A0G4ET22</accession>
<feature type="region of interest" description="Disordered" evidence="1">
    <location>
        <begin position="719"/>
        <end position="746"/>
    </location>
</feature>
<feature type="compositionally biased region" description="Basic residues" evidence="1">
    <location>
        <begin position="103"/>
        <end position="115"/>
    </location>
</feature>
<gene>
    <name evidence="2" type="ORF">Vbra_13196</name>
</gene>